<reference evidence="2 3" key="1">
    <citation type="submission" date="2017-12" db="EMBL/GenBank/DDBJ databases">
        <title>Confluentibacter flavum sp. nov., isolated from the saline lake.</title>
        <authorList>
            <person name="Yu L."/>
        </authorList>
    </citation>
    <scope>NUCLEOTIDE SEQUENCE [LARGE SCALE GENOMIC DNA]</scope>
    <source>
        <strain evidence="2 3">3B</strain>
    </source>
</reference>
<keyword evidence="3" id="KW-1185">Reference proteome</keyword>
<keyword evidence="1" id="KW-0472">Membrane</keyword>
<evidence type="ECO:0000256" key="1">
    <source>
        <dbReference type="SAM" id="Phobius"/>
    </source>
</evidence>
<accession>A0A2N3HM57</accession>
<dbReference type="OrthoDB" id="1490669at2"/>
<keyword evidence="1" id="KW-1133">Transmembrane helix</keyword>
<name>A0A2N3HM57_9FLAO</name>
<feature type="transmembrane region" description="Helical" evidence="1">
    <location>
        <begin position="21"/>
        <end position="44"/>
    </location>
</feature>
<organism evidence="2 3">
    <name type="scientific">Confluentibacter flavum</name>
    <dbReference type="NCBI Taxonomy" id="1909700"/>
    <lineage>
        <taxon>Bacteria</taxon>
        <taxon>Pseudomonadati</taxon>
        <taxon>Bacteroidota</taxon>
        <taxon>Flavobacteriia</taxon>
        <taxon>Flavobacteriales</taxon>
        <taxon>Flavobacteriaceae</taxon>
        <taxon>Confluentibacter</taxon>
    </lineage>
</organism>
<dbReference type="RefSeq" id="WP_106658747.1">
    <property type="nucleotide sequence ID" value="NZ_PJEO01000015.1"/>
</dbReference>
<sequence length="268" mass="30682">MKKEIDSIDKSAEPIKYSQPLYLLLPIQLLNTLSIMIAFFHIFLIKIRWVKISDIIFNSPEGYKKMLQKIWFTRMMRRLLSLTLRTPFRSKAIKLINNKLTLPELGCIIAIPHTPWAKLLAEWCRSNDFALVFAGGPWIKRTGHLNVSNASLSQIRKLVSHLNSKKFVVIIGDNENRSRCCQVTYFGKKCNASLLPVRLASLACVPITVVIPKFNKQQINLLNGPTIDSITIISNKKEALQKIFSYYENEVYASPSIYYPYIMGSLNT</sequence>
<evidence type="ECO:0000313" key="3">
    <source>
        <dbReference type="Proteomes" id="UP000233435"/>
    </source>
</evidence>
<protein>
    <recommendedName>
        <fullName evidence="4">Phospholipid/glycerol acyltransferase domain-containing protein</fullName>
    </recommendedName>
</protein>
<evidence type="ECO:0008006" key="4">
    <source>
        <dbReference type="Google" id="ProtNLM"/>
    </source>
</evidence>
<dbReference type="EMBL" id="PJEO01000015">
    <property type="protein sequence ID" value="PKQ46035.1"/>
    <property type="molecule type" value="Genomic_DNA"/>
</dbReference>
<keyword evidence="1" id="KW-0812">Transmembrane</keyword>
<evidence type="ECO:0000313" key="2">
    <source>
        <dbReference type="EMBL" id="PKQ46035.1"/>
    </source>
</evidence>
<dbReference type="Proteomes" id="UP000233435">
    <property type="component" value="Unassembled WGS sequence"/>
</dbReference>
<proteinExistence type="predicted"/>
<dbReference type="AlphaFoldDB" id="A0A2N3HM57"/>
<comment type="caution">
    <text evidence="2">The sequence shown here is derived from an EMBL/GenBank/DDBJ whole genome shotgun (WGS) entry which is preliminary data.</text>
</comment>
<gene>
    <name evidence="2" type="ORF">CSW08_04635</name>
</gene>